<organism evidence="1 2">
    <name type="scientific">Strigamia maritima</name>
    <name type="common">European centipede</name>
    <name type="synonym">Geophilus maritimus</name>
    <dbReference type="NCBI Taxonomy" id="126957"/>
    <lineage>
        <taxon>Eukaryota</taxon>
        <taxon>Metazoa</taxon>
        <taxon>Ecdysozoa</taxon>
        <taxon>Arthropoda</taxon>
        <taxon>Myriapoda</taxon>
        <taxon>Chilopoda</taxon>
        <taxon>Pleurostigmophora</taxon>
        <taxon>Geophilomorpha</taxon>
        <taxon>Linotaeniidae</taxon>
        <taxon>Strigamia</taxon>
    </lineage>
</organism>
<accession>T1IW25</accession>
<keyword evidence="2" id="KW-1185">Reference proteome</keyword>
<reference evidence="2" key="1">
    <citation type="submission" date="2011-05" db="EMBL/GenBank/DDBJ databases">
        <authorList>
            <person name="Richards S.R."/>
            <person name="Qu J."/>
            <person name="Jiang H."/>
            <person name="Jhangiani S.N."/>
            <person name="Agravi P."/>
            <person name="Goodspeed R."/>
            <person name="Gross S."/>
            <person name="Mandapat C."/>
            <person name="Jackson L."/>
            <person name="Mathew T."/>
            <person name="Pu L."/>
            <person name="Thornton R."/>
            <person name="Saada N."/>
            <person name="Wilczek-Boney K.B."/>
            <person name="Lee S."/>
            <person name="Kovar C."/>
            <person name="Wu Y."/>
            <person name="Scherer S.E."/>
            <person name="Worley K.C."/>
            <person name="Muzny D.M."/>
            <person name="Gibbs R."/>
        </authorList>
    </citation>
    <scope>NUCLEOTIDE SEQUENCE</scope>
    <source>
        <strain evidence="2">Brora</strain>
    </source>
</reference>
<proteinExistence type="predicted"/>
<dbReference type="Proteomes" id="UP000014500">
    <property type="component" value="Unassembled WGS sequence"/>
</dbReference>
<dbReference type="EnsemblMetazoa" id="SMAR005385-RA">
    <property type="protein sequence ID" value="SMAR005385-PA"/>
    <property type="gene ID" value="SMAR005385"/>
</dbReference>
<evidence type="ECO:0000313" key="2">
    <source>
        <dbReference type="Proteomes" id="UP000014500"/>
    </source>
</evidence>
<sequence>MQRGTNRVLEIGRNVESPFLKITKWWVDKELQCWTDVTVTLMLGSHLAETQTENFLQCRKWESSITGFLADSRIMVITLSRVTPKVGEVGNFLGLELTLWDIR</sequence>
<dbReference type="EMBL" id="JH431604">
    <property type="status" value="NOT_ANNOTATED_CDS"/>
    <property type="molecule type" value="Genomic_DNA"/>
</dbReference>
<protein>
    <submittedName>
        <fullName evidence="1">Uncharacterized protein</fullName>
    </submittedName>
</protein>
<reference evidence="1" key="2">
    <citation type="submission" date="2015-02" db="UniProtKB">
        <authorList>
            <consortium name="EnsemblMetazoa"/>
        </authorList>
    </citation>
    <scope>IDENTIFICATION</scope>
</reference>
<dbReference type="HOGENOM" id="CLU_2267091_0_0_1"/>
<evidence type="ECO:0000313" key="1">
    <source>
        <dbReference type="EnsemblMetazoa" id="SMAR005385-PA"/>
    </source>
</evidence>
<dbReference type="AlphaFoldDB" id="T1IW25"/>
<name>T1IW25_STRMM</name>